<dbReference type="NCBIfam" id="NF040941">
    <property type="entry name" value="GGGWT_bact"/>
    <property type="match status" value="1"/>
</dbReference>
<proteinExistence type="predicted"/>
<dbReference type="Proteomes" id="UP001152795">
    <property type="component" value="Unassembled WGS sequence"/>
</dbReference>
<dbReference type="Pfam" id="PF00147">
    <property type="entry name" value="Fibrinogen_C"/>
    <property type="match status" value="1"/>
</dbReference>
<gene>
    <name evidence="1" type="ORF">PACLA_8A055866</name>
</gene>
<name>A0A6S7GN86_PARCT</name>
<sequence>MLLVIFFSSKRKERDCGDLYKWNGIRRNGVYEVDPDGKESFKVFCDMTTSGEGWTVFQRRLDGSVDFYRGWQDYKHGFGNLTEEFWLGLEKIHKITANKSNELLIEVEDFSGNTRYALYSDVSIAGEADKYRLSIGSYSGKVDRPEPLKKQDFLVTICRIQANCVQLLWNAWCKCISNFPFLLSGTGSKEQIEFDIPKN</sequence>
<organism evidence="1 2">
    <name type="scientific">Paramuricea clavata</name>
    <name type="common">Red gorgonian</name>
    <name type="synonym">Violescent sea-whip</name>
    <dbReference type="NCBI Taxonomy" id="317549"/>
    <lineage>
        <taxon>Eukaryota</taxon>
        <taxon>Metazoa</taxon>
        <taxon>Cnidaria</taxon>
        <taxon>Anthozoa</taxon>
        <taxon>Octocorallia</taxon>
        <taxon>Malacalcyonacea</taxon>
        <taxon>Plexauridae</taxon>
        <taxon>Paramuricea</taxon>
    </lineage>
</organism>
<comment type="caution">
    <text evidence="1">The sequence shown here is derived from an EMBL/GenBank/DDBJ whole genome shotgun (WGS) entry which is preliminary data.</text>
</comment>
<dbReference type="Gene3D" id="3.90.215.10">
    <property type="entry name" value="Gamma Fibrinogen, chain A, domain 1"/>
    <property type="match status" value="1"/>
</dbReference>
<evidence type="ECO:0000313" key="1">
    <source>
        <dbReference type="EMBL" id="CAB3993135.1"/>
    </source>
</evidence>
<dbReference type="EMBL" id="CACRXK020002192">
    <property type="protein sequence ID" value="CAB3993135.1"/>
    <property type="molecule type" value="Genomic_DNA"/>
</dbReference>
<dbReference type="InterPro" id="IPR014716">
    <property type="entry name" value="Fibrinogen_a/b/g_C_1"/>
</dbReference>
<dbReference type="PROSITE" id="PS51406">
    <property type="entry name" value="FIBRINOGEN_C_2"/>
    <property type="match status" value="1"/>
</dbReference>
<evidence type="ECO:0000313" key="2">
    <source>
        <dbReference type="Proteomes" id="UP001152795"/>
    </source>
</evidence>
<dbReference type="InterPro" id="IPR036056">
    <property type="entry name" value="Fibrinogen-like_C"/>
</dbReference>
<reference evidence="1" key="1">
    <citation type="submission" date="2020-04" db="EMBL/GenBank/DDBJ databases">
        <authorList>
            <person name="Alioto T."/>
            <person name="Alioto T."/>
            <person name="Gomez Garrido J."/>
        </authorList>
    </citation>
    <scope>NUCLEOTIDE SEQUENCE</scope>
    <source>
        <strain evidence="1">A484AB</strain>
    </source>
</reference>
<dbReference type="SMART" id="SM00186">
    <property type="entry name" value="FBG"/>
    <property type="match status" value="1"/>
</dbReference>
<dbReference type="InterPro" id="IPR050373">
    <property type="entry name" value="Fibrinogen_C-term_domain"/>
</dbReference>
<feature type="non-terminal residue" evidence="1">
    <location>
        <position position="1"/>
    </location>
</feature>
<dbReference type="OrthoDB" id="7735550at2759"/>
<protein>
    <submittedName>
        <fullName evidence="1">Uncharacterized protein</fullName>
    </submittedName>
</protein>
<accession>A0A6S7GN86</accession>
<dbReference type="InterPro" id="IPR002181">
    <property type="entry name" value="Fibrinogen_a/b/g_C_dom"/>
</dbReference>
<dbReference type="SUPFAM" id="SSF56496">
    <property type="entry name" value="Fibrinogen C-terminal domain-like"/>
    <property type="match status" value="1"/>
</dbReference>
<dbReference type="PANTHER" id="PTHR19143">
    <property type="entry name" value="FIBRINOGEN/TENASCIN/ANGIOPOEITIN"/>
    <property type="match status" value="1"/>
</dbReference>
<keyword evidence="2" id="KW-1185">Reference proteome</keyword>
<dbReference type="GO" id="GO:0005615">
    <property type="term" value="C:extracellular space"/>
    <property type="evidence" value="ECO:0007669"/>
    <property type="project" value="TreeGrafter"/>
</dbReference>
<dbReference type="AlphaFoldDB" id="A0A6S7GN86"/>